<dbReference type="GO" id="GO:0043856">
    <property type="term" value="F:anti-sigma factor antagonist activity"/>
    <property type="evidence" value="ECO:0007669"/>
    <property type="project" value="InterPro"/>
</dbReference>
<evidence type="ECO:0000313" key="4">
    <source>
        <dbReference type="EMBL" id="OAN40838.1"/>
    </source>
</evidence>
<evidence type="ECO:0000256" key="1">
    <source>
        <dbReference type="ARBA" id="ARBA00009013"/>
    </source>
</evidence>
<dbReference type="PANTHER" id="PTHR33495">
    <property type="entry name" value="ANTI-SIGMA FACTOR ANTAGONIST TM_1081-RELATED-RELATED"/>
    <property type="match status" value="1"/>
</dbReference>
<comment type="caution">
    <text evidence="4">The sequence shown here is derived from an EMBL/GenBank/DDBJ whole genome shotgun (WGS) entry which is preliminary data.</text>
</comment>
<feature type="domain" description="STAS" evidence="3">
    <location>
        <begin position="14"/>
        <end position="111"/>
    </location>
</feature>
<dbReference type="AlphaFoldDB" id="A0A178M2B8"/>
<keyword evidence="5" id="KW-1185">Reference proteome</keyword>
<organism evidence="4 5">
    <name type="scientific">Chloroflexus islandicus</name>
    <dbReference type="NCBI Taxonomy" id="1707952"/>
    <lineage>
        <taxon>Bacteria</taxon>
        <taxon>Bacillati</taxon>
        <taxon>Chloroflexota</taxon>
        <taxon>Chloroflexia</taxon>
        <taxon>Chloroflexales</taxon>
        <taxon>Chloroflexineae</taxon>
        <taxon>Chloroflexaceae</taxon>
        <taxon>Chloroflexus</taxon>
    </lineage>
</organism>
<dbReference type="PANTHER" id="PTHR33495:SF2">
    <property type="entry name" value="ANTI-SIGMA FACTOR ANTAGONIST TM_1081-RELATED"/>
    <property type="match status" value="1"/>
</dbReference>
<dbReference type="InterPro" id="IPR036513">
    <property type="entry name" value="STAS_dom_sf"/>
</dbReference>
<sequence length="112" mass="11936">MEITVNPVDERTAVVQLRGRLDLLVAAEVKQRLVQAVNEGFRLLVVDMSEVSFVDSSGLGALIGGLKATRLAGGDLRLASVGAQAQAILELTTLNRVLRPYPNVAEALQANL</sequence>
<comment type="similarity">
    <text evidence="1 2">Belongs to the anti-sigma-factor antagonist family.</text>
</comment>
<accession>A0A178M2B8</accession>
<dbReference type="Pfam" id="PF01740">
    <property type="entry name" value="STAS"/>
    <property type="match status" value="1"/>
</dbReference>
<dbReference type="CDD" id="cd07043">
    <property type="entry name" value="STAS_anti-anti-sigma_factors"/>
    <property type="match status" value="1"/>
</dbReference>
<dbReference type="PROSITE" id="PS50801">
    <property type="entry name" value="STAS"/>
    <property type="match status" value="1"/>
</dbReference>
<evidence type="ECO:0000313" key="5">
    <source>
        <dbReference type="Proteomes" id="UP000078287"/>
    </source>
</evidence>
<dbReference type="SUPFAM" id="SSF52091">
    <property type="entry name" value="SpoIIaa-like"/>
    <property type="match status" value="1"/>
</dbReference>
<dbReference type="InterPro" id="IPR003658">
    <property type="entry name" value="Anti-sigma_ant"/>
</dbReference>
<dbReference type="EMBL" id="LWQS01000091">
    <property type="protein sequence ID" value="OAN40838.1"/>
    <property type="molecule type" value="Genomic_DNA"/>
</dbReference>
<evidence type="ECO:0000256" key="2">
    <source>
        <dbReference type="RuleBase" id="RU003749"/>
    </source>
</evidence>
<reference evidence="4 5" key="1">
    <citation type="submission" date="2016-04" db="EMBL/GenBank/DDBJ databases">
        <title>Chloroflexus islandicus sp. nov., a thermophilic filamentous anoxygenic phototrophic bacterium from geyser Strokkur (Iceland).</title>
        <authorList>
            <person name="Gaisin V.A."/>
            <person name="Kalashnikov A.M."/>
            <person name="Sukhacheva M.V."/>
            <person name="Grouzdev D.S."/>
            <person name="Ivanov T.M."/>
            <person name="Kuznetsov B."/>
            <person name="Gorlenko V.M."/>
        </authorList>
    </citation>
    <scope>NUCLEOTIDE SEQUENCE [LARGE SCALE GENOMIC DNA]</scope>
    <source>
        <strain evidence="5">isl-2</strain>
    </source>
</reference>
<evidence type="ECO:0000259" key="3">
    <source>
        <dbReference type="PROSITE" id="PS50801"/>
    </source>
</evidence>
<gene>
    <name evidence="4" type="ORF">A6A03_19245</name>
</gene>
<dbReference type="OrthoDB" id="9796601at2"/>
<dbReference type="Gene3D" id="3.30.750.24">
    <property type="entry name" value="STAS domain"/>
    <property type="match status" value="1"/>
</dbReference>
<protein>
    <recommendedName>
        <fullName evidence="2">Anti-sigma factor antagonist</fullName>
    </recommendedName>
</protein>
<name>A0A178M2B8_9CHLR</name>
<dbReference type="NCBIfam" id="TIGR00377">
    <property type="entry name" value="ant_ant_sig"/>
    <property type="match status" value="1"/>
</dbReference>
<dbReference type="Proteomes" id="UP000078287">
    <property type="component" value="Unassembled WGS sequence"/>
</dbReference>
<dbReference type="STRING" id="1707952.A6A03_19245"/>
<dbReference type="InterPro" id="IPR002645">
    <property type="entry name" value="STAS_dom"/>
</dbReference>
<proteinExistence type="inferred from homology"/>